<dbReference type="InterPro" id="IPR038770">
    <property type="entry name" value="Na+/solute_symporter_sf"/>
</dbReference>
<proteinExistence type="inferred from homology"/>
<reference evidence="10" key="1">
    <citation type="submission" date="2010-11" db="EMBL/GenBank/DDBJ databases">
        <title>The complete genome of Mahella australiensis DSM 15567.</title>
        <authorList>
            <consortium name="US DOE Joint Genome Institute (JGI-PGF)"/>
            <person name="Lucas S."/>
            <person name="Copeland A."/>
            <person name="Lapidus A."/>
            <person name="Bruce D."/>
            <person name="Goodwin L."/>
            <person name="Pitluck S."/>
            <person name="Kyrpides N."/>
            <person name="Mavromatis K."/>
            <person name="Pagani I."/>
            <person name="Ivanova N."/>
            <person name="Teshima H."/>
            <person name="Brettin T."/>
            <person name="Detter J.C."/>
            <person name="Han C."/>
            <person name="Tapia R."/>
            <person name="Land M."/>
            <person name="Hauser L."/>
            <person name="Markowitz V."/>
            <person name="Cheng J.-F."/>
            <person name="Hugenholtz P."/>
            <person name="Woyke T."/>
            <person name="Wu D."/>
            <person name="Spring S."/>
            <person name="Pukall R."/>
            <person name="Steenblock K."/>
            <person name="Schneider S."/>
            <person name="Klenk H.-P."/>
            <person name="Eisen J.A."/>
        </authorList>
    </citation>
    <scope>NUCLEOTIDE SEQUENCE [LARGE SCALE GENOMIC DNA]</scope>
    <source>
        <strain evidence="10">DSM 15567 / CIP 107919 / 50-1 BON</strain>
    </source>
</reference>
<evidence type="ECO:0000256" key="8">
    <source>
        <dbReference type="SAM" id="Phobius"/>
    </source>
</evidence>
<evidence type="ECO:0000256" key="4">
    <source>
        <dbReference type="ARBA" id="ARBA00022475"/>
    </source>
</evidence>
<dbReference type="eggNOG" id="COG0679">
    <property type="taxonomic scope" value="Bacteria"/>
</dbReference>
<keyword evidence="10" id="KW-1185">Reference proteome</keyword>
<dbReference type="GO" id="GO:0055085">
    <property type="term" value="P:transmembrane transport"/>
    <property type="evidence" value="ECO:0007669"/>
    <property type="project" value="InterPro"/>
</dbReference>
<keyword evidence="7 8" id="KW-0472">Membrane</keyword>
<evidence type="ECO:0000256" key="2">
    <source>
        <dbReference type="ARBA" id="ARBA00010145"/>
    </source>
</evidence>
<keyword evidence="4" id="KW-1003">Cell membrane</keyword>
<sequence length="312" mass="34440">MLILDSIQSILPIIIMIAVGYVLTRKGWFNTDTSNLFSKLVTSVALPPYMIYNIMSTYTKDKLIEAGPGLIVPFASIAAAYLLSMGISVVFKIKEQRRGAFQSMFALSNTIFVGLPICLALFGEQSTPYVLLYYIANTTIFWTIGVYGISCDGQQTKTSIFNINTIKRIFSPPLIAFILAVILVLLDVQLPPFIMDTCRYIGNLTTPMAMLFIGIVIATTGIKGVKIDADIIMLMAGRFIITPIITLLLSYFLPMPDLMRKVFVIMAAMPAMGQTPILCKSYDADYQYAAAVVTLTTIISMIAIPLYMVFMA</sequence>
<keyword evidence="6 8" id="KW-1133">Transmembrane helix</keyword>
<dbReference type="RefSeq" id="WP_013781865.1">
    <property type="nucleotide sequence ID" value="NC_015520.1"/>
</dbReference>
<dbReference type="STRING" id="697281.Mahau_2271"/>
<dbReference type="EMBL" id="CP002360">
    <property type="protein sequence ID" value="AEE97439.1"/>
    <property type="molecule type" value="Genomic_DNA"/>
</dbReference>
<comment type="similarity">
    <text evidence="2">Belongs to the auxin efflux carrier (TC 2.A.69) family.</text>
</comment>
<feature type="transmembrane region" description="Helical" evidence="8">
    <location>
        <begin position="231"/>
        <end position="253"/>
    </location>
</feature>
<dbReference type="HOGENOM" id="CLU_056175_1_2_9"/>
<keyword evidence="3" id="KW-0813">Transport</keyword>
<feature type="transmembrane region" description="Helical" evidence="8">
    <location>
        <begin position="200"/>
        <end position="219"/>
    </location>
</feature>
<dbReference type="AlphaFoldDB" id="F3ZVP5"/>
<dbReference type="PANTHER" id="PTHR36838:SF1">
    <property type="entry name" value="SLR1864 PROTEIN"/>
    <property type="match status" value="1"/>
</dbReference>
<protein>
    <submittedName>
        <fullName evidence="9">Auxin Efflux Carrier</fullName>
    </submittedName>
</protein>
<gene>
    <name evidence="9" type="ordered locus">Mahau_2271</name>
</gene>
<dbReference type="GO" id="GO:0005886">
    <property type="term" value="C:plasma membrane"/>
    <property type="evidence" value="ECO:0007669"/>
    <property type="project" value="UniProtKB-SubCell"/>
</dbReference>
<dbReference type="InterPro" id="IPR004776">
    <property type="entry name" value="Mem_transp_PIN-like"/>
</dbReference>
<dbReference type="Gene3D" id="1.20.1530.20">
    <property type="match status" value="1"/>
</dbReference>
<comment type="subcellular location">
    <subcellularLocation>
        <location evidence="1">Cell membrane</location>
        <topology evidence="1">Multi-pass membrane protein</topology>
    </subcellularLocation>
</comment>
<dbReference type="Proteomes" id="UP000008457">
    <property type="component" value="Chromosome"/>
</dbReference>
<feature type="transmembrane region" description="Helical" evidence="8">
    <location>
        <begin position="103"/>
        <end position="123"/>
    </location>
</feature>
<feature type="transmembrane region" description="Helical" evidence="8">
    <location>
        <begin position="36"/>
        <end position="55"/>
    </location>
</feature>
<feature type="transmembrane region" description="Helical" evidence="8">
    <location>
        <begin position="169"/>
        <end position="188"/>
    </location>
</feature>
<evidence type="ECO:0000313" key="9">
    <source>
        <dbReference type="EMBL" id="AEE97439.1"/>
    </source>
</evidence>
<feature type="transmembrane region" description="Helical" evidence="8">
    <location>
        <begin position="129"/>
        <end position="149"/>
    </location>
</feature>
<evidence type="ECO:0000256" key="5">
    <source>
        <dbReference type="ARBA" id="ARBA00022692"/>
    </source>
</evidence>
<feature type="transmembrane region" description="Helical" evidence="8">
    <location>
        <begin position="70"/>
        <end position="91"/>
    </location>
</feature>
<keyword evidence="5 8" id="KW-0812">Transmembrane</keyword>
<evidence type="ECO:0000256" key="7">
    <source>
        <dbReference type="ARBA" id="ARBA00023136"/>
    </source>
</evidence>
<dbReference type="Pfam" id="PF03547">
    <property type="entry name" value="Mem_trans"/>
    <property type="match status" value="1"/>
</dbReference>
<evidence type="ECO:0000256" key="1">
    <source>
        <dbReference type="ARBA" id="ARBA00004651"/>
    </source>
</evidence>
<dbReference type="OrthoDB" id="9798064at2"/>
<organism evidence="9 10">
    <name type="scientific">Mahella australiensis (strain DSM 15567 / CIP 107919 / 50-1 BON)</name>
    <dbReference type="NCBI Taxonomy" id="697281"/>
    <lineage>
        <taxon>Bacteria</taxon>
        <taxon>Bacillati</taxon>
        <taxon>Bacillota</taxon>
        <taxon>Clostridia</taxon>
        <taxon>Thermoanaerobacterales</taxon>
        <taxon>Thermoanaerobacterales Family IV. Incertae Sedis</taxon>
        <taxon>Mahella</taxon>
    </lineage>
</organism>
<evidence type="ECO:0000313" key="10">
    <source>
        <dbReference type="Proteomes" id="UP000008457"/>
    </source>
</evidence>
<evidence type="ECO:0000256" key="6">
    <source>
        <dbReference type="ARBA" id="ARBA00022989"/>
    </source>
</evidence>
<accession>F3ZVP5</accession>
<name>F3ZVP5_MAHA5</name>
<reference evidence="9 10" key="2">
    <citation type="journal article" date="2011" name="Stand. Genomic Sci.">
        <title>Complete genome sequence of Mahella australiensis type strain (50-1 BON).</title>
        <authorList>
            <person name="Sikorski J."/>
            <person name="Teshima H."/>
            <person name="Nolan M."/>
            <person name="Lucas S."/>
            <person name="Hammon N."/>
            <person name="Deshpande S."/>
            <person name="Cheng J.F."/>
            <person name="Pitluck S."/>
            <person name="Liolios K."/>
            <person name="Pagani I."/>
            <person name="Ivanova N."/>
            <person name="Huntemann M."/>
            <person name="Mavromatis K."/>
            <person name="Ovchinikova G."/>
            <person name="Pati A."/>
            <person name="Tapia R."/>
            <person name="Han C."/>
            <person name="Goodwin L."/>
            <person name="Chen A."/>
            <person name="Palaniappan K."/>
            <person name="Land M."/>
            <person name="Hauser L."/>
            <person name="Ngatchou-Djao O.D."/>
            <person name="Rohde M."/>
            <person name="Pukall R."/>
            <person name="Spring S."/>
            <person name="Abt B."/>
            <person name="Goker M."/>
            <person name="Detter J.C."/>
            <person name="Woyke T."/>
            <person name="Bristow J."/>
            <person name="Markowitz V."/>
            <person name="Hugenholtz P."/>
            <person name="Eisen J.A."/>
            <person name="Kyrpides N.C."/>
            <person name="Klenk H.P."/>
            <person name="Lapidus A."/>
        </authorList>
    </citation>
    <scope>NUCLEOTIDE SEQUENCE [LARGE SCALE GENOMIC DNA]</scope>
    <source>
        <strain evidence="10">DSM 15567 / CIP 107919 / 50-1 BON</strain>
    </source>
</reference>
<dbReference type="PANTHER" id="PTHR36838">
    <property type="entry name" value="AUXIN EFFLUX CARRIER FAMILY PROTEIN"/>
    <property type="match status" value="1"/>
</dbReference>
<dbReference type="KEGG" id="mas:Mahau_2271"/>
<feature type="transmembrane region" description="Helical" evidence="8">
    <location>
        <begin position="288"/>
        <end position="310"/>
    </location>
</feature>
<evidence type="ECO:0000256" key="3">
    <source>
        <dbReference type="ARBA" id="ARBA00022448"/>
    </source>
</evidence>
<feature type="transmembrane region" description="Helical" evidence="8">
    <location>
        <begin position="6"/>
        <end position="24"/>
    </location>
</feature>